<proteinExistence type="predicted"/>
<name>A0AAD4W2G4_PRUDU</name>
<dbReference type="EMBL" id="JAJFAZ020000004">
    <property type="protein sequence ID" value="KAI5335730.1"/>
    <property type="molecule type" value="Genomic_DNA"/>
</dbReference>
<evidence type="ECO:0000313" key="2">
    <source>
        <dbReference type="EMBL" id="KAI5335730.1"/>
    </source>
</evidence>
<dbReference type="AlphaFoldDB" id="A0AAD4W2G4"/>
<feature type="compositionally biased region" description="Basic and acidic residues" evidence="1">
    <location>
        <begin position="99"/>
        <end position="134"/>
    </location>
</feature>
<protein>
    <submittedName>
        <fullName evidence="2">Uncharacterized protein</fullName>
    </submittedName>
</protein>
<keyword evidence="3" id="KW-1185">Reference proteome</keyword>
<organism evidence="2 3">
    <name type="scientific">Prunus dulcis</name>
    <name type="common">Almond</name>
    <name type="synonym">Amygdalus dulcis</name>
    <dbReference type="NCBI Taxonomy" id="3755"/>
    <lineage>
        <taxon>Eukaryota</taxon>
        <taxon>Viridiplantae</taxon>
        <taxon>Streptophyta</taxon>
        <taxon>Embryophyta</taxon>
        <taxon>Tracheophyta</taxon>
        <taxon>Spermatophyta</taxon>
        <taxon>Magnoliopsida</taxon>
        <taxon>eudicotyledons</taxon>
        <taxon>Gunneridae</taxon>
        <taxon>Pentapetalae</taxon>
        <taxon>rosids</taxon>
        <taxon>fabids</taxon>
        <taxon>Rosales</taxon>
        <taxon>Rosaceae</taxon>
        <taxon>Amygdaloideae</taxon>
        <taxon>Amygdaleae</taxon>
        <taxon>Prunus</taxon>
    </lineage>
</organism>
<gene>
    <name evidence="2" type="ORF">L3X38_025864</name>
</gene>
<feature type="region of interest" description="Disordered" evidence="1">
    <location>
        <begin position="80"/>
        <end position="134"/>
    </location>
</feature>
<sequence length="181" mass="19983">MQHNSGGYEKELRVALSLSKGNLVNCVRQLPGVGHAQGSTQIRKWNLGRVLLKLELQRRHVQSLSEAIVAAESLVEFKKNDQSDSKFKVKKGNSGSSGEDNKSKEGDKSSDKSDSHKSSVKKNDKGDKGKDKSKLACYLCNGPHMMRDCSRTKALNAMNQEKEEETNREAGMGAIHHFNAL</sequence>
<reference evidence="2 3" key="1">
    <citation type="journal article" date="2022" name="G3 (Bethesda)">
        <title>Whole-genome sequence and methylome profiling of the almond [Prunus dulcis (Mill.) D.A. Webb] cultivar 'Nonpareil'.</title>
        <authorList>
            <person name="D'Amico-Willman K.M."/>
            <person name="Ouma W.Z."/>
            <person name="Meulia T."/>
            <person name="Sideli G.M."/>
            <person name="Gradziel T.M."/>
            <person name="Fresnedo-Ramirez J."/>
        </authorList>
    </citation>
    <scope>NUCLEOTIDE SEQUENCE [LARGE SCALE GENOMIC DNA]</scope>
    <source>
        <strain evidence="2">Clone GOH B32 T37-40</strain>
    </source>
</reference>
<comment type="caution">
    <text evidence="2">The sequence shown here is derived from an EMBL/GenBank/DDBJ whole genome shotgun (WGS) entry which is preliminary data.</text>
</comment>
<evidence type="ECO:0000313" key="3">
    <source>
        <dbReference type="Proteomes" id="UP001054821"/>
    </source>
</evidence>
<accession>A0AAD4W2G4</accession>
<dbReference type="Proteomes" id="UP001054821">
    <property type="component" value="Chromosome 4"/>
</dbReference>
<evidence type="ECO:0000256" key="1">
    <source>
        <dbReference type="SAM" id="MobiDB-lite"/>
    </source>
</evidence>